<dbReference type="GO" id="GO:0046600">
    <property type="term" value="P:negative regulation of centriole replication"/>
    <property type="evidence" value="ECO:0007669"/>
    <property type="project" value="TreeGrafter"/>
</dbReference>
<keyword evidence="3" id="KW-0175">Coiled coil</keyword>
<dbReference type="GO" id="GO:0008017">
    <property type="term" value="F:microtubule binding"/>
    <property type="evidence" value="ECO:0007669"/>
    <property type="project" value="TreeGrafter"/>
</dbReference>
<keyword evidence="2" id="KW-0963">Cytoplasm</keyword>
<dbReference type="Proteomes" id="UP000092445">
    <property type="component" value="Unassembled WGS sequence"/>
</dbReference>
<evidence type="ECO:0000313" key="7">
    <source>
        <dbReference type="Proteomes" id="UP000092445"/>
    </source>
</evidence>
<feature type="compositionally biased region" description="Polar residues" evidence="4">
    <location>
        <begin position="1095"/>
        <end position="1109"/>
    </location>
</feature>
<sequence length="1280" mass="147011">MDNSYGVGYRSPCVSLQQYQGNTSPAVQGRSVREFEEQMANLRKENFNLKLRLYFIEESTPGYQQVNTPEGQETLMKQLIDAKVEMEILRKEVQEKQEILKEAARAMNQMEQIQKDTESKYQEMIEELQQKIQYMEMERAVAKSPSNNELMNDLMGRLDISESVNTTQKIRELEGLLKQAEVKLVDVQGRVTKLDEILGQRDETIKEYEDKVKELAFQNAELLESIETKDKELASVERTLRGFRLTNADLKADNESLIAALRITQENFRKEMSNKKSYEKQMREQQDTLSKMQSTISIKSANAARLLERIQDYEKMVTKINIERNIFKRENCFFRAIINKLQSNQNEYYSFEKEEIYQKFGHLNCAPASTSLEANNYCIEKEPSSHGDFQGEYKFKHKLRVNICNSGCFRTSSTSTTANGTTVPTDDDIFRPSCCSVHCDLSMDGGTADQSLAANTELVGDYIENCECAGSDDVVNYPLSQTCCEPSEFPIRYTISDGLIDAINKTRSDHNDCSPSSLNSIYKSSNTLLPSKDDSSDQVFLKALREELKERKAELADKVCIIDELQDKLKNLDVMYHKARQTIEKLMYSLKQKVDENSRLMGKNNSTQNAAKNNSKDIEKNMTANSECSDFCGSETYKELIAEQRDTISHLRLELEKSQAEVERSEKRRLEWADVCSVLTKRLEELADFLNSLLNHKDVLDGLAADHRRAMRKAIDRSLDLSKSLNMSGISVNDQSITQLSNLSGWLDEVESLQNLTFNCYETMEPQPMIETLKAENKALKKELDKRRYAEAKKEKRSLPLTLPTNKSESEAWSEPDRNVSMARIGLVGERTTAKDVSINKQRLGSDSENDNSHSGRLNSRIIRARNQERIQQLEQALAQRDERILEIQCQLFDADLLVKQETRRTQEVTQKLTSDIEELKQHYEKGYEKANNEYQKKLQEAQKEYDDLIERRMNEQKKMYEETLQRDWISLKVHEEVKRQLDKLKVEHTEAQNTIDFLKENEEELKQCLVESELSARNLQKKLNEHTLQASKAIMERTKALHDKLELEKRLQELTRLLDDHKTEHNNLVTQIANLEKESKAAMNSKVRNHNDDGISSQSGYTSEEMATQAKANCTEAKNVSAAQQRLGAERLQNSSPDLGIESDAGRISSTEVANNQCAMPKTIELDTDKASAVMNEEEFLEDNEGAKEVKSPTAAQTLELANLSHDCTKVEQENGELRRQLIRTKRALEDTYEKLRLANQRKAHLEKYIKNQIVKTHNVLKNVRSNMEKEFAVSFHVP</sequence>
<dbReference type="VEuPathDB" id="VectorBase:GPAI022450"/>
<dbReference type="PANTHER" id="PTHR46930:SF1">
    <property type="entry name" value="CDK5 REGULATORY SUBUNIT-ASSOCIATED PROTEIN 2"/>
    <property type="match status" value="1"/>
</dbReference>
<dbReference type="GO" id="GO:0007099">
    <property type="term" value="P:centriole replication"/>
    <property type="evidence" value="ECO:0007669"/>
    <property type="project" value="TreeGrafter"/>
</dbReference>
<feature type="coiled-coil region" evidence="3">
    <location>
        <begin position="641"/>
        <end position="668"/>
    </location>
</feature>
<dbReference type="GO" id="GO:0090266">
    <property type="term" value="P:regulation of mitotic cell cycle spindle assembly checkpoint"/>
    <property type="evidence" value="ECO:0007669"/>
    <property type="project" value="TreeGrafter"/>
</dbReference>
<dbReference type="GO" id="GO:0043015">
    <property type="term" value="F:gamma-tubulin binding"/>
    <property type="evidence" value="ECO:0007669"/>
    <property type="project" value="TreeGrafter"/>
</dbReference>
<evidence type="ECO:0000256" key="1">
    <source>
        <dbReference type="ARBA" id="ARBA00004496"/>
    </source>
</evidence>
<dbReference type="InterPro" id="IPR042791">
    <property type="entry name" value="CDK5RAP2"/>
</dbReference>
<organism evidence="6 7">
    <name type="scientific">Glossina pallidipes</name>
    <name type="common">Tsetse fly</name>
    <dbReference type="NCBI Taxonomy" id="7398"/>
    <lineage>
        <taxon>Eukaryota</taxon>
        <taxon>Metazoa</taxon>
        <taxon>Ecdysozoa</taxon>
        <taxon>Arthropoda</taxon>
        <taxon>Hexapoda</taxon>
        <taxon>Insecta</taxon>
        <taxon>Pterygota</taxon>
        <taxon>Neoptera</taxon>
        <taxon>Endopterygota</taxon>
        <taxon>Diptera</taxon>
        <taxon>Brachycera</taxon>
        <taxon>Muscomorpha</taxon>
        <taxon>Hippoboscoidea</taxon>
        <taxon>Glossinidae</taxon>
        <taxon>Glossina</taxon>
    </lineage>
</organism>
<dbReference type="GO" id="GO:0005737">
    <property type="term" value="C:cytoplasm"/>
    <property type="evidence" value="ECO:0007669"/>
    <property type="project" value="UniProtKB-SubCell"/>
</dbReference>
<evidence type="ECO:0000313" key="6">
    <source>
        <dbReference type="EnsemblMetazoa" id="GPAI022450-PA"/>
    </source>
</evidence>
<dbReference type="GO" id="GO:0000132">
    <property type="term" value="P:establishment of mitotic spindle orientation"/>
    <property type="evidence" value="ECO:0007669"/>
    <property type="project" value="TreeGrafter"/>
</dbReference>
<evidence type="ECO:0000256" key="2">
    <source>
        <dbReference type="ARBA" id="ARBA00022490"/>
    </source>
</evidence>
<dbReference type="InterPro" id="IPR012943">
    <property type="entry name" value="Cnn_1N"/>
</dbReference>
<dbReference type="AlphaFoldDB" id="A0A1A9ZR56"/>
<dbReference type="STRING" id="7398.A0A1A9ZR56"/>
<feature type="coiled-coil region" evidence="3">
    <location>
        <begin position="163"/>
        <end position="323"/>
    </location>
</feature>
<protein>
    <recommendedName>
        <fullName evidence="5">Centrosomin N-terminal motif 1 domain-containing protein</fullName>
    </recommendedName>
</protein>
<feature type="region of interest" description="Disordered" evidence="4">
    <location>
        <begin position="1088"/>
        <end position="1109"/>
    </location>
</feature>
<feature type="domain" description="Centrosomin N-terminal motif 1" evidence="5">
    <location>
        <begin position="31"/>
        <end position="107"/>
    </location>
</feature>
<dbReference type="EnsemblMetazoa" id="GPAI022450-RA">
    <property type="protein sequence ID" value="GPAI022450-PA"/>
    <property type="gene ID" value="GPAI022450"/>
</dbReference>
<dbReference type="GO" id="GO:0007059">
    <property type="term" value="P:chromosome segregation"/>
    <property type="evidence" value="ECO:0007669"/>
    <property type="project" value="TreeGrafter"/>
</dbReference>
<evidence type="ECO:0000256" key="3">
    <source>
        <dbReference type="SAM" id="Coils"/>
    </source>
</evidence>
<dbReference type="GO" id="GO:0001578">
    <property type="term" value="P:microtubule bundle formation"/>
    <property type="evidence" value="ECO:0007669"/>
    <property type="project" value="TreeGrafter"/>
</dbReference>
<reference evidence="7" key="1">
    <citation type="submission" date="2014-03" db="EMBL/GenBank/DDBJ databases">
        <authorList>
            <person name="Aksoy S."/>
            <person name="Warren W."/>
            <person name="Wilson R.K."/>
        </authorList>
    </citation>
    <scope>NUCLEOTIDE SEQUENCE [LARGE SCALE GENOMIC DNA]</scope>
    <source>
        <strain evidence="7">IAEA</strain>
    </source>
</reference>
<keyword evidence="7" id="KW-1185">Reference proteome</keyword>
<dbReference type="PANTHER" id="PTHR46930">
    <property type="entry name" value="CDK5 REGULATORY SUBUNIT-ASSOCIATED PROTEIN 2"/>
    <property type="match status" value="1"/>
</dbReference>
<accession>A0A1A9ZR56</accession>
<proteinExistence type="predicted"/>
<feature type="coiled-coil region" evidence="3">
    <location>
        <begin position="538"/>
        <end position="582"/>
    </location>
</feature>
<dbReference type="Pfam" id="PF07989">
    <property type="entry name" value="Cnn_1N"/>
    <property type="match status" value="1"/>
</dbReference>
<dbReference type="GO" id="GO:0035371">
    <property type="term" value="C:microtubule plus-end"/>
    <property type="evidence" value="ECO:0007669"/>
    <property type="project" value="TreeGrafter"/>
</dbReference>
<feature type="compositionally biased region" description="Polar residues" evidence="4">
    <location>
        <begin position="839"/>
        <end position="858"/>
    </location>
</feature>
<evidence type="ECO:0000259" key="5">
    <source>
        <dbReference type="Pfam" id="PF07989"/>
    </source>
</evidence>
<feature type="region of interest" description="Disordered" evidence="4">
    <location>
        <begin position="791"/>
        <end position="816"/>
    </location>
</feature>
<evidence type="ECO:0000256" key="4">
    <source>
        <dbReference type="SAM" id="MobiDB-lite"/>
    </source>
</evidence>
<feature type="region of interest" description="Disordered" evidence="4">
    <location>
        <begin position="836"/>
        <end position="858"/>
    </location>
</feature>
<feature type="coiled-coil region" evidence="3">
    <location>
        <begin position="921"/>
        <end position="1086"/>
    </location>
</feature>
<reference evidence="6" key="2">
    <citation type="submission" date="2020-05" db="UniProtKB">
        <authorList>
            <consortium name="EnsemblMetazoa"/>
        </authorList>
    </citation>
    <scope>IDENTIFICATION</scope>
    <source>
        <strain evidence="6">IAEA</strain>
    </source>
</reference>
<dbReference type="GO" id="GO:0000242">
    <property type="term" value="C:pericentriolar material"/>
    <property type="evidence" value="ECO:0007669"/>
    <property type="project" value="TreeGrafter"/>
</dbReference>
<dbReference type="GO" id="GO:0097431">
    <property type="term" value="C:mitotic spindle pole"/>
    <property type="evidence" value="ECO:0007669"/>
    <property type="project" value="TreeGrafter"/>
</dbReference>
<feature type="coiled-coil region" evidence="3">
    <location>
        <begin position="32"/>
        <end position="138"/>
    </location>
</feature>
<feature type="coiled-coil region" evidence="3">
    <location>
        <begin position="1202"/>
        <end position="1240"/>
    </location>
</feature>
<name>A0A1A9ZR56_GLOPL</name>
<feature type="coiled-coil region" evidence="3">
    <location>
        <begin position="864"/>
        <end position="891"/>
    </location>
</feature>
<comment type="subcellular location">
    <subcellularLocation>
        <location evidence="1">Cytoplasm</location>
    </subcellularLocation>
</comment>